<feature type="transmembrane region" description="Helical" evidence="6">
    <location>
        <begin position="273"/>
        <end position="296"/>
    </location>
</feature>
<dbReference type="SUPFAM" id="SSF103473">
    <property type="entry name" value="MFS general substrate transporter"/>
    <property type="match status" value="2"/>
</dbReference>
<protein>
    <submittedName>
        <fullName evidence="8">Major facilitator superfamily domain-containing protein</fullName>
    </submittedName>
</protein>
<dbReference type="Gene3D" id="1.20.1250.20">
    <property type="entry name" value="MFS general substrate transporter like domains"/>
    <property type="match status" value="2"/>
</dbReference>
<keyword evidence="3 6" id="KW-1133">Transmembrane helix</keyword>
<feature type="transmembrane region" description="Helical" evidence="6">
    <location>
        <begin position="316"/>
        <end position="339"/>
    </location>
</feature>
<dbReference type="InterPro" id="IPR011701">
    <property type="entry name" value="MFS"/>
</dbReference>
<feature type="transmembrane region" description="Helical" evidence="6">
    <location>
        <begin position="346"/>
        <end position="363"/>
    </location>
</feature>
<dbReference type="GO" id="GO:0005886">
    <property type="term" value="C:plasma membrane"/>
    <property type="evidence" value="ECO:0007669"/>
    <property type="project" value="TreeGrafter"/>
</dbReference>
<organism evidence="8 9">
    <name type="scientific">Kockovaella imperatae</name>
    <dbReference type="NCBI Taxonomy" id="4999"/>
    <lineage>
        <taxon>Eukaryota</taxon>
        <taxon>Fungi</taxon>
        <taxon>Dikarya</taxon>
        <taxon>Basidiomycota</taxon>
        <taxon>Agaricomycotina</taxon>
        <taxon>Tremellomycetes</taxon>
        <taxon>Tremellales</taxon>
        <taxon>Cuniculitremaceae</taxon>
        <taxon>Kockovaella</taxon>
    </lineage>
</organism>
<dbReference type="Pfam" id="PF07690">
    <property type="entry name" value="MFS_1"/>
    <property type="match status" value="1"/>
</dbReference>
<evidence type="ECO:0000313" key="8">
    <source>
        <dbReference type="EMBL" id="ORX34245.1"/>
    </source>
</evidence>
<feature type="transmembrane region" description="Helical" evidence="6">
    <location>
        <begin position="61"/>
        <end position="82"/>
    </location>
</feature>
<dbReference type="EMBL" id="NBSH01000015">
    <property type="protein sequence ID" value="ORX34245.1"/>
    <property type="molecule type" value="Genomic_DNA"/>
</dbReference>
<comment type="caution">
    <text evidence="8">The sequence shown here is derived from an EMBL/GenBank/DDBJ whole genome shotgun (WGS) entry which is preliminary data.</text>
</comment>
<dbReference type="AlphaFoldDB" id="A0A1Y1UAZ3"/>
<proteinExistence type="predicted"/>
<feature type="transmembrane region" description="Helical" evidence="6">
    <location>
        <begin position="88"/>
        <end position="107"/>
    </location>
</feature>
<dbReference type="InParanoid" id="A0A1Y1UAZ3"/>
<evidence type="ECO:0000256" key="6">
    <source>
        <dbReference type="SAM" id="Phobius"/>
    </source>
</evidence>
<evidence type="ECO:0000256" key="3">
    <source>
        <dbReference type="ARBA" id="ARBA00022989"/>
    </source>
</evidence>
<dbReference type="PROSITE" id="PS50850">
    <property type="entry name" value="MFS"/>
    <property type="match status" value="1"/>
</dbReference>
<keyword evidence="9" id="KW-1185">Reference proteome</keyword>
<keyword evidence="4 6" id="KW-0472">Membrane</keyword>
<evidence type="ECO:0000256" key="4">
    <source>
        <dbReference type="ARBA" id="ARBA00023136"/>
    </source>
</evidence>
<dbReference type="PANTHER" id="PTHR23501">
    <property type="entry name" value="MAJOR FACILITATOR SUPERFAMILY"/>
    <property type="match status" value="1"/>
</dbReference>
<name>A0A1Y1UAZ3_9TREE</name>
<sequence>MGLSRIGLAAYIYSLDSMTTYQYLYYATSTVLKHSLSGTISTAQAIVIAVGKPFMAKLADVIGRAEAFVVVTFLYVIGYIIIVSASTIEIIALGEIVYAFGFTGLQILQQIVIADMTTLRYRGFASALVSAPYLINNFVSAELLERVLPNWYVCSKQFAILVPLFLVPLIAILFWGQRQAKQVFYRQYGRSLPNKRWYDRLRDSFTEMDLVGLLLVGSSLCLILLPLGLAPQTAAGWKNPKMGVMIVCGMALLPLFILYEYALPARPVMPMRWLRRAPILGACLIGFFDFVSFYLQQTYLYSFVLVVEPDWSYRDLTYFSAIQSLGMTVFGIVAGVIMWATRRFKYMLFCGLVIRLIGVTLMIKARSSSGNSFELIFCQILQGFGGGFAAIATQVSAQAAVSHADVATVTALVLLLTEVGNSVGSAAATAIWNACMPNELRRYVPTDDERLLKELFGSITDIAKYPRDDPIRLGAIAAYQAVMYKLVLAAVIVAIIPPIFCLILIRNVSLARAQNALDNKDLDGLDPDDMADPAALRESADWDEGRVRLSPRSPARVLSFSAGCPGGKGFSKSERDSLLRSSRRSLGGSDYGRRLASEGGGGGGGGSGIAAGHGAVPGSDRVRLSPRNSVSGLRDHGRSLGALGRDGPRRPGQQTRSGPSGGLRANTMPVGEFDTLQVPSSSSRA</sequence>
<accession>A0A1Y1UAZ3</accession>
<feature type="transmembrane region" description="Helical" evidence="6">
    <location>
        <begin position="210"/>
        <end position="230"/>
    </location>
</feature>
<dbReference type="GeneID" id="33555454"/>
<evidence type="ECO:0000256" key="5">
    <source>
        <dbReference type="SAM" id="MobiDB-lite"/>
    </source>
</evidence>
<reference evidence="8 9" key="1">
    <citation type="submission" date="2017-03" db="EMBL/GenBank/DDBJ databases">
        <title>Widespread Adenine N6-methylation of Active Genes in Fungi.</title>
        <authorList>
            <consortium name="DOE Joint Genome Institute"/>
            <person name="Mondo S.J."/>
            <person name="Dannebaum R.O."/>
            <person name="Kuo R.C."/>
            <person name="Louie K.B."/>
            <person name="Bewick A.J."/>
            <person name="Labutti K."/>
            <person name="Haridas S."/>
            <person name="Kuo A."/>
            <person name="Salamov A."/>
            <person name="Ahrendt S.R."/>
            <person name="Lau R."/>
            <person name="Bowen B.P."/>
            <person name="Lipzen A."/>
            <person name="Sullivan W."/>
            <person name="Andreopoulos W.B."/>
            <person name="Clum A."/>
            <person name="Lindquist E."/>
            <person name="Daum C."/>
            <person name="Northen T.R."/>
            <person name="Ramamoorthy G."/>
            <person name="Schmitz R.J."/>
            <person name="Gryganskyi A."/>
            <person name="Culley D."/>
            <person name="Magnuson J."/>
            <person name="James T.Y."/>
            <person name="O'Malley M.A."/>
            <person name="Stajich J.E."/>
            <person name="Spatafora J.W."/>
            <person name="Visel A."/>
            <person name="Grigoriev I.V."/>
        </authorList>
    </citation>
    <scope>NUCLEOTIDE SEQUENCE [LARGE SCALE GENOMIC DNA]</scope>
    <source>
        <strain evidence="8 9">NRRL Y-17943</strain>
    </source>
</reference>
<comment type="subcellular location">
    <subcellularLocation>
        <location evidence="1">Membrane</location>
        <topology evidence="1">Multi-pass membrane protein</topology>
    </subcellularLocation>
</comment>
<evidence type="ECO:0000259" key="7">
    <source>
        <dbReference type="PROSITE" id="PS50850"/>
    </source>
</evidence>
<feature type="compositionally biased region" description="Gly residues" evidence="5">
    <location>
        <begin position="598"/>
        <end position="611"/>
    </location>
</feature>
<dbReference type="InterPro" id="IPR020846">
    <property type="entry name" value="MFS_dom"/>
</dbReference>
<dbReference type="Proteomes" id="UP000193218">
    <property type="component" value="Unassembled WGS sequence"/>
</dbReference>
<dbReference type="GO" id="GO:0022857">
    <property type="term" value="F:transmembrane transporter activity"/>
    <property type="evidence" value="ECO:0007669"/>
    <property type="project" value="InterPro"/>
</dbReference>
<evidence type="ECO:0000256" key="1">
    <source>
        <dbReference type="ARBA" id="ARBA00004141"/>
    </source>
</evidence>
<gene>
    <name evidence="8" type="ORF">BD324DRAFT_583916</name>
</gene>
<feature type="transmembrane region" description="Helical" evidence="6">
    <location>
        <begin position="242"/>
        <end position="261"/>
    </location>
</feature>
<feature type="transmembrane region" description="Helical" evidence="6">
    <location>
        <begin position="158"/>
        <end position="176"/>
    </location>
</feature>
<dbReference type="RefSeq" id="XP_021868523.1">
    <property type="nucleotide sequence ID" value="XM_022013646.1"/>
</dbReference>
<dbReference type="InterPro" id="IPR036259">
    <property type="entry name" value="MFS_trans_sf"/>
</dbReference>
<dbReference type="OrthoDB" id="2241241at2759"/>
<feature type="region of interest" description="Disordered" evidence="5">
    <location>
        <begin position="567"/>
        <end position="685"/>
    </location>
</feature>
<evidence type="ECO:0000256" key="2">
    <source>
        <dbReference type="ARBA" id="ARBA00022692"/>
    </source>
</evidence>
<dbReference type="PANTHER" id="PTHR23501:SF87">
    <property type="entry name" value="SIDEROPHORE IRON TRANSPORTER 2"/>
    <property type="match status" value="1"/>
</dbReference>
<feature type="transmembrane region" description="Helical" evidence="6">
    <location>
        <begin position="482"/>
        <end position="505"/>
    </location>
</feature>
<feature type="domain" description="Major facilitator superfamily (MFS) profile" evidence="7">
    <location>
        <begin position="1"/>
        <end position="509"/>
    </location>
</feature>
<evidence type="ECO:0000313" key="9">
    <source>
        <dbReference type="Proteomes" id="UP000193218"/>
    </source>
</evidence>
<keyword evidence="2 6" id="KW-0812">Transmembrane</keyword>